<dbReference type="OrthoDB" id="6028159at2"/>
<dbReference type="InterPro" id="IPR048136">
    <property type="entry name" value="STM3941-like"/>
</dbReference>
<dbReference type="RefSeq" id="WP_157483293.1">
    <property type="nucleotide sequence ID" value="NZ_WOWP01000034.1"/>
</dbReference>
<evidence type="ECO:0000313" key="3">
    <source>
        <dbReference type="Proteomes" id="UP000433945"/>
    </source>
</evidence>
<keyword evidence="1" id="KW-0472">Membrane</keyword>
<organism evidence="2 3">
    <name type="scientific">Flavobacterium rakeshii</name>
    <dbReference type="NCBI Taxonomy" id="1038845"/>
    <lineage>
        <taxon>Bacteria</taxon>
        <taxon>Pseudomonadati</taxon>
        <taxon>Bacteroidota</taxon>
        <taxon>Flavobacteriia</taxon>
        <taxon>Flavobacteriales</taxon>
        <taxon>Flavobacteriaceae</taxon>
        <taxon>Flavobacterium</taxon>
    </lineage>
</organism>
<feature type="transmembrane region" description="Helical" evidence="1">
    <location>
        <begin position="43"/>
        <end position="62"/>
    </location>
</feature>
<reference evidence="2 3" key="1">
    <citation type="submission" date="2019-12" db="EMBL/GenBank/DDBJ databases">
        <authorList>
            <person name="Sun J.-Q."/>
        </authorList>
    </citation>
    <scope>NUCLEOTIDE SEQUENCE [LARGE SCALE GENOMIC DNA]</scope>
    <source>
        <strain evidence="2 3">JCM 17928</strain>
    </source>
</reference>
<accession>A0A6N8HDA0</accession>
<evidence type="ECO:0000256" key="1">
    <source>
        <dbReference type="SAM" id="Phobius"/>
    </source>
</evidence>
<dbReference type="EMBL" id="WOWP01000034">
    <property type="protein sequence ID" value="MUV04063.1"/>
    <property type="molecule type" value="Genomic_DNA"/>
</dbReference>
<dbReference type="Proteomes" id="UP000433945">
    <property type="component" value="Unassembled WGS sequence"/>
</dbReference>
<keyword evidence="1" id="KW-0812">Transmembrane</keyword>
<keyword evidence="1" id="KW-1133">Transmembrane helix</keyword>
<dbReference type="AlphaFoldDB" id="A0A6N8HDA0"/>
<feature type="transmembrane region" description="Helical" evidence="1">
    <location>
        <begin position="12"/>
        <end position="31"/>
    </location>
</feature>
<name>A0A6N8HDA0_9FLAO</name>
<protein>
    <recommendedName>
        <fullName evidence="4">PH domain-containing protein</fullName>
    </recommendedName>
</protein>
<evidence type="ECO:0008006" key="4">
    <source>
        <dbReference type="Google" id="ProtNLM"/>
    </source>
</evidence>
<dbReference type="NCBIfam" id="NF041635">
    <property type="entry name" value="STM3941_fam"/>
    <property type="match status" value="1"/>
</dbReference>
<proteinExistence type="predicted"/>
<comment type="caution">
    <text evidence="2">The sequence shown here is derived from an EMBL/GenBank/DDBJ whole genome shotgun (WGS) entry which is preliminary data.</text>
</comment>
<keyword evidence="3" id="KW-1185">Reference proteome</keyword>
<evidence type="ECO:0000313" key="2">
    <source>
        <dbReference type="EMBL" id="MUV04063.1"/>
    </source>
</evidence>
<gene>
    <name evidence="2" type="ORF">GN157_10110</name>
</gene>
<sequence>METKIIKFNKGRIITLLLMALTFIVVSIFIISQPIKIPNLLKYLAGVLGILFFGAVFITMILKLASNKPAIIIDDKGVTDNASGVSAGLIEWQDILGVEITSVTNQLFISIYVRDPEKYMQNSSVVKKWMMKMNQSIQGTNINIPKTTLGDDFDELYKLLVLELQLRNGNKIA</sequence>